<dbReference type="FunFam" id="3.60.20.10:FF:000008">
    <property type="entry name" value="Proteasome subunit beta type-4"/>
    <property type="match status" value="1"/>
</dbReference>
<dbReference type="CDD" id="cd03758">
    <property type="entry name" value="proteasome_beta_type_2"/>
    <property type="match status" value="1"/>
</dbReference>
<comment type="subcellular location">
    <subcellularLocation>
        <location evidence="5">Cytoplasm</location>
    </subcellularLocation>
    <subcellularLocation>
        <location evidence="5">Nucleus</location>
    </subcellularLocation>
</comment>
<dbReference type="Pfam" id="PF00227">
    <property type="entry name" value="Proteasome"/>
    <property type="match status" value="1"/>
</dbReference>
<dbReference type="PROSITE" id="PS51476">
    <property type="entry name" value="PROTEASOME_BETA_2"/>
    <property type="match status" value="1"/>
</dbReference>
<comment type="subunit">
    <text evidence="4">The 26S proteasome consists of a 20S proteasome core and two 19S regulatory subunits. The 20S proteasome core is composed of 28 subunits that are arranged in four stacked rings, resulting in a barrel-shaped structure. The two end rings are each formed by seven alpha subunits, and the two central rings are each formed by seven beta subunits. The catalytic chamber with the active sites is on the inside of the barrel.</text>
</comment>
<comment type="caution">
    <text evidence="6">The sequence shown here is derived from an EMBL/GenBank/DDBJ whole genome shotgun (WGS) entry which is preliminary data.</text>
</comment>
<dbReference type="InterPro" id="IPR029055">
    <property type="entry name" value="Ntn_hydrolases_N"/>
</dbReference>
<gene>
    <name evidence="6" type="ORF">RI543_002253</name>
</gene>
<evidence type="ECO:0000256" key="3">
    <source>
        <dbReference type="ARBA" id="ARBA00023242"/>
    </source>
</evidence>
<evidence type="ECO:0000313" key="7">
    <source>
        <dbReference type="Proteomes" id="UP001306508"/>
    </source>
</evidence>
<dbReference type="EMBL" id="JAWIZZ010000041">
    <property type="protein sequence ID" value="KAK5780494.1"/>
    <property type="molecule type" value="Genomic_DNA"/>
</dbReference>
<proteinExistence type="inferred from homology"/>
<protein>
    <recommendedName>
        <fullName evidence="5">Proteasome subunit beta</fullName>
    </recommendedName>
</protein>
<dbReference type="InterPro" id="IPR001353">
    <property type="entry name" value="Proteasome_sua/b"/>
</dbReference>
<evidence type="ECO:0000256" key="4">
    <source>
        <dbReference type="ARBA" id="ARBA00026071"/>
    </source>
</evidence>
<keyword evidence="2 5" id="KW-0647">Proteasome</keyword>
<reference evidence="7" key="1">
    <citation type="submission" date="2023-07" db="EMBL/GenBank/DDBJ databases">
        <title>A draft genome of Kazachstania heterogenica Y-27499.</title>
        <authorList>
            <person name="Donic C."/>
            <person name="Kralova J.S."/>
            <person name="Fidel L."/>
            <person name="Ben-Dor S."/>
            <person name="Jung S."/>
        </authorList>
    </citation>
    <scope>NUCLEOTIDE SEQUENCE [LARGE SCALE GENOMIC DNA]</scope>
    <source>
        <strain evidence="7">Y27499</strain>
    </source>
</reference>
<keyword evidence="7" id="KW-1185">Reference proteome</keyword>
<organism evidence="6 7">
    <name type="scientific">Arxiozyma heterogenica</name>
    <dbReference type="NCBI Taxonomy" id="278026"/>
    <lineage>
        <taxon>Eukaryota</taxon>
        <taxon>Fungi</taxon>
        <taxon>Dikarya</taxon>
        <taxon>Ascomycota</taxon>
        <taxon>Saccharomycotina</taxon>
        <taxon>Saccharomycetes</taxon>
        <taxon>Saccharomycetales</taxon>
        <taxon>Saccharomycetaceae</taxon>
        <taxon>Arxiozyma</taxon>
    </lineage>
</organism>
<keyword evidence="1 5" id="KW-0963">Cytoplasm</keyword>
<dbReference type="PANTHER" id="PTHR32194:SF2">
    <property type="entry name" value="PROTEASOME SUBUNIT BETA TYPE-1"/>
    <property type="match status" value="1"/>
</dbReference>
<dbReference type="GO" id="GO:0005737">
    <property type="term" value="C:cytoplasm"/>
    <property type="evidence" value="ECO:0007669"/>
    <property type="project" value="UniProtKB-SubCell"/>
</dbReference>
<dbReference type="InterPro" id="IPR016050">
    <property type="entry name" value="Proteasome_bsu_CS"/>
</dbReference>
<name>A0AAN7ZSP6_9SACH</name>
<comment type="similarity">
    <text evidence="5">Belongs to the peptidase T1B family.</text>
</comment>
<evidence type="ECO:0000313" key="6">
    <source>
        <dbReference type="EMBL" id="KAK5780494.1"/>
    </source>
</evidence>
<comment type="subunit">
    <text evidence="5">Component of the proteasome complex.</text>
</comment>
<dbReference type="PANTHER" id="PTHR32194">
    <property type="entry name" value="METALLOPROTEASE TLDD"/>
    <property type="match status" value="1"/>
</dbReference>
<evidence type="ECO:0000256" key="5">
    <source>
        <dbReference type="RuleBase" id="RU004203"/>
    </source>
</evidence>
<evidence type="ECO:0000256" key="1">
    <source>
        <dbReference type="ARBA" id="ARBA00022490"/>
    </source>
</evidence>
<accession>A0AAN7ZSP6</accession>
<dbReference type="GO" id="GO:0043161">
    <property type="term" value="P:proteasome-mediated ubiquitin-dependent protein catabolic process"/>
    <property type="evidence" value="ECO:0007669"/>
    <property type="project" value="UniProtKB-ARBA"/>
</dbReference>
<dbReference type="SUPFAM" id="SSF56235">
    <property type="entry name" value="N-terminal nucleophile aminohydrolases (Ntn hydrolases)"/>
    <property type="match status" value="1"/>
</dbReference>
<dbReference type="GO" id="GO:0005634">
    <property type="term" value="C:nucleus"/>
    <property type="evidence" value="ECO:0007669"/>
    <property type="project" value="UniProtKB-SubCell"/>
</dbReference>
<dbReference type="GO" id="GO:0019774">
    <property type="term" value="C:proteasome core complex, beta-subunit complex"/>
    <property type="evidence" value="ECO:0007669"/>
    <property type="project" value="UniProtKB-ARBA"/>
</dbReference>
<dbReference type="InterPro" id="IPR023333">
    <property type="entry name" value="Proteasome_suB-type"/>
</dbReference>
<dbReference type="InterPro" id="IPR035206">
    <property type="entry name" value="Proteasome_beta2"/>
</dbReference>
<sequence>MDILLGIKVKDSVILATSKAATRGISVLKADDDKTRELTPHTVMGFTGEAGDTVQFAEYIQANMKLYSTRENHDLSVGSTASFVRLELAKSLRSRKPFQVNVLIGGVDISKTTNDKSEEVIEPHLYQIDYLGTQVELPYAAHGYAGFYTFSLLDHHYRPDMTLDEGITLLKLCINELEKRMPIDFKGVFVKVVDKDGIRQLDDF</sequence>
<comment type="function">
    <text evidence="5">Component of the proteasome, a multicatalytic proteinase complex which is characterized by its ability to cleave peptides with Arg, Phe, Tyr, Leu, and Glu adjacent to the leaving group at neutral or slightly basic pH. The proteasome has an ATP-dependent proteolytic activity.</text>
</comment>
<dbReference type="PROSITE" id="PS00854">
    <property type="entry name" value="PROTEASOME_BETA_1"/>
    <property type="match status" value="1"/>
</dbReference>
<dbReference type="Gene3D" id="3.60.20.10">
    <property type="entry name" value="Glutamine Phosphoribosylpyrophosphate, subunit 1, domain 1"/>
    <property type="match status" value="1"/>
</dbReference>
<evidence type="ECO:0000256" key="2">
    <source>
        <dbReference type="ARBA" id="ARBA00022942"/>
    </source>
</evidence>
<keyword evidence="3 5" id="KW-0539">Nucleus</keyword>
<dbReference type="AlphaFoldDB" id="A0AAN7ZSP6"/>
<dbReference type="GO" id="GO:0010499">
    <property type="term" value="P:proteasomal ubiquitin-independent protein catabolic process"/>
    <property type="evidence" value="ECO:0007669"/>
    <property type="project" value="UniProtKB-ARBA"/>
</dbReference>
<dbReference type="Proteomes" id="UP001306508">
    <property type="component" value="Unassembled WGS sequence"/>
</dbReference>